<comment type="caution">
    <text evidence="1">The sequence shown here is derived from an EMBL/GenBank/DDBJ whole genome shotgun (WGS) entry which is preliminary data.</text>
</comment>
<dbReference type="OrthoDB" id="1112025at2759"/>
<dbReference type="Proteomes" id="UP000886595">
    <property type="component" value="Unassembled WGS sequence"/>
</dbReference>
<keyword evidence="2" id="KW-1185">Reference proteome</keyword>
<protein>
    <submittedName>
        <fullName evidence="1">Uncharacterized protein</fullName>
    </submittedName>
</protein>
<accession>A0A8X7QL32</accession>
<evidence type="ECO:0000313" key="1">
    <source>
        <dbReference type="EMBL" id="KAG2272345.1"/>
    </source>
</evidence>
<proteinExistence type="predicted"/>
<name>A0A8X7QL32_BRACI</name>
<reference evidence="1 2" key="1">
    <citation type="submission" date="2020-02" db="EMBL/GenBank/DDBJ databases">
        <authorList>
            <person name="Ma Q."/>
            <person name="Huang Y."/>
            <person name="Song X."/>
            <person name="Pei D."/>
        </authorList>
    </citation>
    <scope>NUCLEOTIDE SEQUENCE [LARGE SCALE GENOMIC DNA]</scope>
    <source>
        <strain evidence="1">Sxm20200214</strain>
        <tissue evidence="1">Leaf</tissue>
    </source>
</reference>
<dbReference type="EMBL" id="JAAMPC010000013">
    <property type="protein sequence ID" value="KAG2272345.1"/>
    <property type="molecule type" value="Genomic_DNA"/>
</dbReference>
<evidence type="ECO:0000313" key="2">
    <source>
        <dbReference type="Proteomes" id="UP000886595"/>
    </source>
</evidence>
<dbReference type="AlphaFoldDB" id="A0A8X7QL32"/>
<sequence length="138" mass="16004">MVNCAWSEKFPMGRCRYLRFEGSDHRPLITYFNSAPAKKRGLFRFNRSLTENEEVADLVASAWNQSPVASVISKQNLCRQRIIQWSKERNQKANQLVAATQQKLDAALSDPIPHLPRIEALSKTLHDAYKEEEQFWLQ</sequence>
<organism evidence="1 2">
    <name type="scientific">Brassica carinata</name>
    <name type="common">Ethiopian mustard</name>
    <name type="synonym">Abyssinian cabbage</name>
    <dbReference type="NCBI Taxonomy" id="52824"/>
    <lineage>
        <taxon>Eukaryota</taxon>
        <taxon>Viridiplantae</taxon>
        <taxon>Streptophyta</taxon>
        <taxon>Embryophyta</taxon>
        <taxon>Tracheophyta</taxon>
        <taxon>Spermatophyta</taxon>
        <taxon>Magnoliopsida</taxon>
        <taxon>eudicotyledons</taxon>
        <taxon>Gunneridae</taxon>
        <taxon>Pentapetalae</taxon>
        <taxon>rosids</taxon>
        <taxon>malvids</taxon>
        <taxon>Brassicales</taxon>
        <taxon>Brassicaceae</taxon>
        <taxon>Brassiceae</taxon>
        <taxon>Brassica</taxon>
    </lineage>
</organism>
<gene>
    <name evidence="1" type="ORF">Bca52824_066900</name>
</gene>